<gene>
    <name evidence="3" type="ORF">NF27_CY00080</name>
</gene>
<reference evidence="3 4" key="1">
    <citation type="submission" date="2014-11" db="EMBL/GenBank/DDBJ databases">
        <title>A Rickettsiales Symbiont of Amoebae With Ancient Features.</title>
        <authorList>
            <person name="Schulz F."/>
            <person name="Martijn J."/>
            <person name="Wascher F."/>
            <person name="Kostanjsek R."/>
            <person name="Ettema T.J."/>
            <person name="Horn M."/>
        </authorList>
    </citation>
    <scope>NUCLEOTIDE SEQUENCE [LARGE SCALE GENOMIC DNA]</scope>
    <source>
        <strain evidence="3 4">UWC36</strain>
    </source>
</reference>
<evidence type="ECO:0000256" key="1">
    <source>
        <dbReference type="SAM" id="Coils"/>
    </source>
</evidence>
<accession>A0A0C1MUJ6</accession>
<dbReference type="Proteomes" id="UP000031258">
    <property type="component" value="Unassembled WGS sequence"/>
</dbReference>
<dbReference type="EMBL" id="JSWE01000075">
    <property type="protein sequence ID" value="KIE05772.1"/>
    <property type="molecule type" value="Genomic_DNA"/>
</dbReference>
<dbReference type="OrthoDB" id="5194739at2"/>
<dbReference type="AlphaFoldDB" id="A0A0C1MUJ6"/>
<keyword evidence="1" id="KW-0175">Coiled coil</keyword>
<evidence type="ECO:0000313" key="4">
    <source>
        <dbReference type="Proteomes" id="UP000031258"/>
    </source>
</evidence>
<organism evidence="3 4">
    <name type="scientific">Candidatus Jidaibacter acanthamoebae</name>
    <dbReference type="NCBI Taxonomy" id="86105"/>
    <lineage>
        <taxon>Bacteria</taxon>
        <taxon>Pseudomonadati</taxon>
        <taxon>Pseudomonadota</taxon>
        <taxon>Alphaproteobacteria</taxon>
        <taxon>Rickettsiales</taxon>
        <taxon>Candidatus Midichloriaceae</taxon>
        <taxon>Candidatus Jidaibacter</taxon>
    </lineage>
</organism>
<proteinExistence type="predicted"/>
<feature type="coiled-coil region" evidence="1">
    <location>
        <begin position="35"/>
        <end position="62"/>
    </location>
</feature>
<dbReference type="RefSeq" id="WP_039455479.1">
    <property type="nucleotide sequence ID" value="NZ_JSWE01000075.1"/>
</dbReference>
<protein>
    <submittedName>
        <fullName evidence="3">Uncharacterized protein</fullName>
    </submittedName>
</protein>
<feature type="region of interest" description="Disordered" evidence="2">
    <location>
        <begin position="1"/>
        <end position="26"/>
    </location>
</feature>
<name>A0A0C1MUJ6_9RICK</name>
<sequence>MKEHREKLEKYKADPEAYDNDGRLARNKDNPEICANIIKGRIKGLEDEIKNFKKDMKEVKDKAKGKTI</sequence>
<dbReference type="STRING" id="86105.NF27_CY00080"/>
<keyword evidence="4" id="KW-1185">Reference proteome</keyword>
<comment type="caution">
    <text evidence="3">The sequence shown here is derived from an EMBL/GenBank/DDBJ whole genome shotgun (WGS) entry which is preliminary data.</text>
</comment>
<evidence type="ECO:0000313" key="3">
    <source>
        <dbReference type="EMBL" id="KIE05772.1"/>
    </source>
</evidence>
<evidence type="ECO:0000256" key="2">
    <source>
        <dbReference type="SAM" id="MobiDB-lite"/>
    </source>
</evidence>